<evidence type="ECO:0000313" key="2">
    <source>
        <dbReference type="EMBL" id="CUS21223.1"/>
    </source>
</evidence>
<proteinExistence type="predicted"/>
<organism evidence="2 3">
    <name type="scientific">Lachancea quebecensis</name>
    <dbReference type="NCBI Taxonomy" id="1654605"/>
    <lineage>
        <taxon>Eukaryota</taxon>
        <taxon>Fungi</taxon>
        <taxon>Dikarya</taxon>
        <taxon>Ascomycota</taxon>
        <taxon>Saccharomycotina</taxon>
        <taxon>Saccharomycetes</taxon>
        <taxon>Saccharomycetales</taxon>
        <taxon>Saccharomycetaceae</taxon>
        <taxon>Lachancea</taxon>
    </lineage>
</organism>
<sequence length="100" mass="11168">MLTQTITQTIRGTRMLPGFAARAAKPCASQRFLSRSCALQTPAGKSDMTQKDMDANKKKLEDLEKKSHNGNAYKRPSTDELKKKGEDAQVEQHRPDDGVY</sequence>
<feature type="region of interest" description="Disordered" evidence="1">
    <location>
        <begin position="40"/>
        <end position="100"/>
    </location>
</feature>
<evidence type="ECO:0000313" key="3">
    <source>
        <dbReference type="Proteomes" id="UP000236544"/>
    </source>
</evidence>
<keyword evidence="3" id="KW-1185">Reference proteome</keyword>
<name>A0A0P1KN75_9SACH</name>
<reference evidence="3" key="1">
    <citation type="submission" date="2015-10" db="EMBL/GenBank/DDBJ databases">
        <authorList>
            <person name="Devillers H."/>
        </authorList>
    </citation>
    <scope>NUCLEOTIDE SEQUENCE [LARGE SCALE GENOMIC DNA]</scope>
</reference>
<dbReference type="Proteomes" id="UP000236544">
    <property type="component" value="Unassembled WGS sequence"/>
</dbReference>
<evidence type="ECO:0000256" key="1">
    <source>
        <dbReference type="SAM" id="MobiDB-lite"/>
    </source>
</evidence>
<dbReference type="OrthoDB" id="4034641at2759"/>
<feature type="compositionally biased region" description="Basic and acidic residues" evidence="1">
    <location>
        <begin position="48"/>
        <end position="67"/>
    </location>
</feature>
<accession>A0A0P1KN75</accession>
<dbReference type="EMBL" id="LN890542">
    <property type="protein sequence ID" value="CUS21223.1"/>
    <property type="molecule type" value="Genomic_DNA"/>
</dbReference>
<feature type="compositionally biased region" description="Basic and acidic residues" evidence="1">
    <location>
        <begin position="76"/>
        <end position="100"/>
    </location>
</feature>
<dbReference type="AlphaFoldDB" id="A0A0P1KN75"/>
<gene>
    <name evidence="2" type="ORF">LAQU0_S02e08834g</name>
</gene>
<protein>
    <submittedName>
        <fullName evidence="2">LAQU0S02e08834g1_1</fullName>
    </submittedName>
</protein>